<organism evidence="1 2">
    <name type="scientific">Mesorhizobium japonicum (strain LMG 29417 / CECT 9101 / MAFF 303099)</name>
    <name type="common">Mesorhizobium loti (strain MAFF 303099)</name>
    <dbReference type="NCBI Taxonomy" id="266835"/>
    <lineage>
        <taxon>Bacteria</taxon>
        <taxon>Pseudomonadati</taxon>
        <taxon>Pseudomonadota</taxon>
        <taxon>Alphaproteobacteria</taxon>
        <taxon>Hyphomicrobiales</taxon>
        <taxon>Phyllobacteriaceae</taxon>
        <taxon>Mesorhizobium</taxon>
    </lineage>
</organism>
<dbReference type="eggNOG" id="COG3500">
    <property type="taxonomic scope" value="Bacteria"/>
</dbReference>
<dbReference type="KEGG" id="mlo:mlr6558"/>
<reference evidence="1 2" key="1">
    <citation type="journal article" date="2000" name="DNA Res.">
        <title>Complete genome structure of the nitrogen-fixing symbiotic bacterium Mesorhizobium loti.</title>
        <authorList>
            <person name="Kaneko T."/>
            <person name="Nakamura Y."/>
            <person name="Sato S."/>
            <person name="Asamizu E."/>
            <person name="Kato T."/>
            <person name="Sasamoto S."/>
            <person name="Watanabe A."/>
            <person name="Idesawa K."/>
            <person name="Ishikawa A."/>
            <person name="Kawashima K."/>
            <person name="Kimura T."/>
            <person name="Kishida Y."/>
            <person name="Kiyokawa C."/>
            <person name="Kohara M."/>
            <person name="Matsumoto M."/>
            <person name="Matsuno A."/>
            <person name="Mochizuki Y."/>
            <person name="Nakayama S."/>
            <person name="Nakazaki N."/>
            <person name="Shimpo S."/>
            <person name="Sugimoto M."/>
            <person name="Takeuchi C."/>
            <person name="Yamada M."/>
            <person name="Tabata S."/>
        </authorList>
    </citation>
    <scope>NUCLEOTIDE SEQUENCE [LARGE SCALE GENOMIC DNA]</scope>
    <source>
        <strain evidence="2">LMG 29417 / CECT 9101 / MAFF 303099</strain>
    </source>
</reference>
<proteinExistence type="predicted"/>
<dbReference type="SUPFAM" id="SSF69279">
    <property type="entry name" value="Phage tail proteins"/>
    <property type="match status" value="1"/>
</dbReference>
<evidence type="ECO:0000313" key="1">
    <source>
        <dbReference type="EMBL" id="BAB52826.1"/>
    </source>
</evidence>
<evidence type="ECO:0000313" key="2">
    <source>
        <dbReference type="Proteomes" id="UP000000552"/>
    </source>
</evidence>
<accession>Q988X1</accession>
<dbReference type="AlphaFoldDB" id="Q988X1"/>
<sequence length="370" mass="40996">MELATLSSKYGNFFAPAFSIRLGRDDLTRDLLVAVSQVEVDLVLGASARFTFTLVNCYSAKAHAFLTGRDAQVLELLKFGAEVSIGMGYGDAKTVPVIATGVVTEITTNFPESGSPELTISGYDHAFPLTIGKNARTWTKALDSDAAREIASFHNLSANIEATKERHPQIEQNQESDFEFLKKLADRNHFELFVDEKRRLHFRKPNDSASAVVRLVWGEGLISFKPEANLAGQIAKVEVYGWDPKKKEKIVGVARAGEESGKDSKGRSAGERLKAFIKDPDKQPVLRLRQPVFTQAEAEKRASAALNERAKEFLKGEAEAIGLPDIRPDQNVQFDNLGAPFSKTYYIQQATHKIDSNGYRTRFKVKETAL</sequence>
<name>Q988X1_RHILO</name>
<dbReference type="Proteomes" id="UP000000552">
    <property type="component" value="Chromosome"/>
</dbReference>
<gene>
    <name evidence="1" type="ordered locus">mlr6558</name>
</gene>
<dbReference type="HOGENOM" id="CLU_061954_1_0_5"/>
<dbReference type="PATRIC" id="fig|266835.9.peg.5204"/>
<dbReference type="RefSeq" id="WP_010914139.1">
    <property type="nucleotide sequence ID" value="NC_002678.2"/>
</dbReference>
<dbReference type="EMBL" id="BA000012">
    <property type="protein sequence ID" value="BAB52826.1"/>
    <property type="molecule type" value="Genomic_DNA"/>
</dbReference>
<protein>
    <submittedName>
        <fullName evidence="1">Mlr6558 protein</fullName>
    </submittedName>
</protein>